<dbReference type="GO" id="GO:0006139">
    <property type="term" value="P:nucleobase-containing compound metabolic process"/>
    <property type="evidence" value="ECO:0007669"/>
    <property type="project" value="InterPro"/>
</dbReference>
<protein>
    <recommendedName>
        <fullName evidence="1">3'-5' exonuclease domain-containing protein</fullName>
    </recommendedName>
</protein>
<reference evidence="2" key="2">
    <citation type="submission" date="2015-02" db="UniProtKB">
        <authorList>
            <consortium name="EnsemblMetazoa"/>
        </authorList>
    </citation>
    <scope>IDENTIFICATION</scope>
</reference>
<dbReference type="InterPro" id="IPR052408">
    <property type="entry name" value="Exonuclease_MUT-7-like"/>
</dbReference>
<dbReference type="InterPro" id="IPR036397">
    <property type="entry name" value="RNaseH_sf"/>
</dbReference>
<dbReference type="GO" id="GO:0003676">
    <property type="term" value="F:nucleic acid binding"/>
    <property type="evidence" value="ECO:0007669"/>
    <property type="project" value="InterPro"/>
</dbReference>
<dbReference type="InterPro" id="IPR002562">
    <property type="entry name" value="3'-5'_exonuclease_dom"/>
</dbReference>
<accession>T1IT07</accession>
<dbReference type="PhylomeDB" id="T1IT07"/>
<keyword evidence="3" id="KW-1185">Reference proteome</keyword>
<reference evidence="3" key="1">
    <citation type="submission" date="2011-05" db="EMBL/GenBank/DDBJ databases">
        <authorList>
            <person name="Richards S.R."/>
            <person name="Qu J."/>
            <person name="Jiang H."/>
            <person name="Jhangiani S.N."/>
            <person name="Agravi P."/>
            <person name="Goodspeed R."/>
            <person name="Gross S."/>
            <person name="Mandapat C."/>
            <person name="Jackson L."/>
            <person name="Mathew T."/>
            <person name="Pu L."/>
            <person name="Thornton R."/>
            <person name="Saada N."/>
            <person name="Wilczek-Boney K.B."/>
            <person name="Lee S."/>
            <person name="Kovar C."/>
            <person name="Wu Y."/>
            <person name="Scherer S.E."/>
            <person name="Worley K.C."/>
            <person name="Muzny D.M."/>
            <person name="Gibbs R."/>
        </authorList>
    </citation>
    <scope>NUCLEOTIDE SEQUENCE</scope>
    <source>
        <strain evidence="3">Brora</strain>
    </source>
</reference>
<proteinExistence type="predicted"/>
<evidence type="ECO:0000313" key="2">
    <source>
        <dbReference type="EnsemblMetazoa" id="SMAR004246-PA"/>
    </source>
</evidence>
<dbReference type="Pfam" id="PF01612">
    <property type="entry name" value="DNA_pol_A_exo1"/>
    <property type="match status" value="2"/>
</dbReference>
<dbReference type="PANTHER" id="PTHR47765">
    <property type="entry name" value="3'-5' EXONUCLEASE DOMAIN-CONTAINING PROTEIN"/>
    <property type="match status" value="1"/>
</dbReference>
<dbReference type="eggNOG" id="KOG2207">
    <property type="taxonomic scope" value="Eukaryota"/>
</dbReference>
<organism evidence="2 3">
    <name type="scientific">Strigamia maritima</name>
    <name type="common">European centipede</name>
    <name type="synonym">Geophilus maritimus</name>
    <dbReference type="NCBI Taxonomy" id="126957"/>
    <lineage>
        <taxon>Eukaryota</taxon>
        <taxon>Metazoa</taxon>
        <taxon>Ecdysozoa</taxon>
        <taxon>Arthropoda</taxon>
        <taxon>Myriapoda</taxon>
        <taxon>Chilopoda</taxon>
        <taxon>Pleurostigmophora</taxon>
        <taxon>Geophilomorpha</taxon>
        <taxon>Linotaeniidae</taxon>
        <taxon>Strigamia</taxon>
    </lineage>
</organism>
<dbReference type="InterPro" id="IPR012337">
    <property type="entry name" value="RNaseH-like_sf"/>
</dbReference>
<dbReference type="Proteomes" id="UP000014500">
    <property type="component" value="Unassembled WGS sequence"/>
</dbReference>
<dbReference type="SMART" id="SM00474">
    <property type="entry name" value="35EXOc"/>
    <property type="match status" value="2"/>
</dbReference>
<feature type="domain" description="3'-5' exonuclease" evidence="1">
    <location>
        <begin position="1014"/>
        <end position="1211"/>
    </location>
</feature>
<dbReference type="HOGENOM" id="CLU_258897_0_0_1"/>
<dbReference type="EnsemblMetazoa" id="SMAR004246-RA">
    <property type="protein sequence ID" value="SMAR004246-PA"/>
    <property type="gene ID" value="SMAR004246"/>
</dbReference>
<sequence length="1334" mass="154159">CSINQQDDSRQPSKQSSLDVNPDIVQHQSWFDGISSAWDNGKGLNETSKLLKKSFESSSNPHRTALYFMSESPDFICLNRETLGIAVMKTFQEWLRENDENREISTQLQSEAVDSVANHFDYKLIEMVADIYKLGDIGSQFVDNVKQMAKNGDHAQACFLATLLNIQKHFDINDFLVPLLLENKHKIVEKYLDKCPEQQELVVKFLDGLCIDSEEKMAELLVNLQFPRSKYPYWTSKKIKKVGRNLMKLYNISPDVCPNISEFDHAGALSYVVCMKYKARRIGKEAWEEMIDAHDVNLQVQLCSLVHRFNDLACATKFAVKYKVQDELPIPLKNFVKAKEGILKNNIKHYDHLESKFFIEPDDSYHSLSLPHSAIVYVDDEHKFKTMLDVLQNSEVISCDSEWHPLTDMNVSLIQIATEKQIFLIDLKNTTNRRSFWSVFENPNIKKIGFGLSLDLKAFSQCLPECKSIEIETKNLLDLQKLCEKLEEIRPDIFPHRPVDHHRKLSDIVVMCLGKKLDKREQCSNWENRPLRTKQIEYAALDAFCLLEIYNTLKIRAQELDIDLDVVMSLEKPRVIARDFKVVVDSSLKGLGEQLMQLGVDVKMSRVDEIIKIGLQEDRVILLSANLDKNVSSFLKRGMWLNIDESMSESEQTQIIYSDLNPGLNEHKLWLERLQMTWNKGRGHEKSSRLLKRSFMISNDPYRTALYFMTQSNLSTRNSTTNSLNAAVMKNFQEYLTETTSNSLENYHISPELQSDAFEAVKTQRVTDLISTVVDIYKLRDGGAKFVDGVKEMSKNGFYGSACLLASLLKIETHFSVNEFLVPLILQGKVSNVQLYLNDCPEQREIFLKSVDELFGENKQQLAERFQIEQTEILERTELKKVAKQFMKLYNISPNVCPRILQASSFGALKFLVDRKYNDGDMGSQAWEEMVESIVKNDMQLQVKLCLLLLSYEDLPCARKYAMKYKILTEHLPTTFKNALEGATDSLIFENSDEEIYNEVNGEYYSLPLPHSAISFVDNKCEFNTMLNVLQSSDIIGCDCEWKPREETKLSLFQIACRNQIFLIDPKVVDFEYDQGESDRIVAKDWMALLAVFTNPRIKKLGFNFFFDLKSLSQYLPEYNTFHTDTRNLLDLKDLCDKLFHNCPQIFPMWSYKSRRRLTDFVRMSLGKSLDKREQLSNWDNRPLRKQQIEYAASDVYCLLEVYDLLIDRAKQLDIDLDFIMSNGGVIKSESENNTVLTNGLKVVLDFRLYGLGNELRLLGVDVKMVTKARENALLVSLKEDRVIILSKNLLKNINQFIEPGMWYCVNMLLSEKEQALEILHFYNIKVTFRDIKS</sequence>
<dbReference type="Gene3D" id="3.30.420.10">
    <property type="entry name" value="Ribonuclease H-like superfamily/Ribonuclease H"/>
    <property type="match status" value="2"/>
</dbReference>
<evidence type="ECO:0000313" key="3">
    <source>
        <dbReference type="Proteomes" id="UP000014500"/>
    </source>
</evidence>
<dbReference type="GO" id="GO:0008408">
    <property type="term" value="F:3'-5' exonuclease activity"/>
    <property type="evidence" value="ECO:0007669"/>
    <property type="project" value="InterPro"/>
</dbReference>
<dbReference type="STRING" id="126957.T1IT07"/>
<feature type="domain" description="3'-5' exonuclease" evidence="1">
    <location>
        <begin position="375"/>
        <end position="558"/>
    </location>
</feature>
<dbReference type="PANTHER" id="PTHR47765:SF2">
    <property type="entry name" value="EXONUCLEASE MUT-7 HOMOLOG"/>
    <property type="match status" value="1"/>
</dbReference>
<evidence type="ECO:0000259" key="1">
    <source>
        <dbReference type="SMART" id="SM00474"/>
    </source>
</evidence>
<dbReference type="EMBL" id="JH431454">
    <property type="status" value="NOT_ANNOTATED_CDS"/>
    <property type="molecule type" value="Genomic_DNA"/>
</dbReference>
<name>T1IT07_STRMM</name>
<dbReference type="SUPFAM" id="SSF53098">
    <property type="entry name" value="Ribonuclease H-like"/>
    <property type="match status" value="2"/>
</dbReference>